<dbReference type="InterPro" id="IPR036412">
    <property type="entry name" value="HAD-like_sf"/>
</dbReference>
<dbReference type="STRING" id="667725.A0A0L0FX26"/>
<dbReference type="GO" id="GO:0033539">
    <property type="term" value="P:fatty acid beta-oxidation using acyl-CoA dehydrogenase"/>
    <property type="evidence" value="ECO:0007669"/>
    <property type="project" value="TreeGrafter"/>
</dbReference>
<evidence type="ECO:0000256" key="5">
    <source>
        <dbReference type="ARBA" id="ARBA00009347"/>
    </source>
</evidence>
<organism evidence="26 27">
    <name type="scientific">Sphaeroforma arctica JP610</name>
    <dbReference type="NCBI Taxonomy" id="667725"/>
    <lineage>
        <taxon>Eukaryota</taxon>
        <taxon>Ichthyosporea</taxon>
        <taxon>Ichthyophonida</taxon>
        <taxon>Sphaeroforma</taxon>
    </lineage>
</organism>
<keyword evidence="10" id="KW-0443">Lipid metabolism</keyword>
<evidence type="ECO:0000256" key="13">
    <source>
        <dbReference type="ARBA" id="ARBA00040622"/>
    </source>
</evidence>
<dbReference type="Gene3D" id="3.30.200.20">
    <property type="entry name" value="Phosphorylase Kinase, domain 1"/>
    <property type="match status" value="1"/>
</dbReference>
<evidence type="ECO:0000256" key="7">
    <source>
        <dbReference type="ARBA" id="ARBA00022827"/>
    </source>
</evidence>
<keyword evidence="27" id="KW-1185">Reference proteome</keyword>
<feature type="domain" description="Aminoglycoside phosphotransferase" evidence="23">
    <location>
        <begin position="293"/>
        <end position="512"/>
    </location>
</feature>
<dbReference type="EMBL" id="KQ242070">
    <property type="protein sequence ID" value="KNC81091.1"/>
    <property type="molecule type" value="Genomic_DNA"/>
</dbReference>
<dbReference type="eggNOG" id="KOG3085">
    <property type="taxonomic scope" value="Eukaryota"/>
</dbReference>
<dbReference type="Pfam" id="PF02770">
    <property type="entry name" value="Acyl-CoA_dh_M"/>
    <property type="match status" value="1"/>
</dbReference>
<evidence type="ECO:0000256" key="20">
    <source>
        <dbReference type="ARBA" id="ARBA00049140"/>
    </source>
</evidence>
<dbReference type="eggNOG" id="KOG1469">
    <property type="taxonomic scope" value="Eukaryota"/>
</dbReference>
<reference evidence="26 27" key="1">
    <citation type="submission" date="2011-02" db="EMBL/GenBank/DDBJ databases">
        <title>The Genome Sequence of Sphaeroforma arctica JP610.</title>
        <authorList>
            <consortium name="The Broad Institute Genome Sequencing Platform"/>
            <person name="Russ C."/>
            <person name="Cuomo C."/>
            <person name="Young S.K."/>
            <person name="Zeng Q."/>
            <person name="Gargeya S."/>
            <person name="Alvarado L."/>
            <person name="Berlin A."/>
            <person name="Chapman S.B."/>
            <person name="Chen Z."/>
            <person name="Freedman E."/>
            <person name="Gellesch M."/>
            <person name="Goldberg J."/>
            <person name="Griggs A."/>
            <person name="Gujja S."/>
            <person name="Heilman E."/>
            <person name="Heiman D."/>
            <person name="Howarth C."/>
            <person name="Mehta T."/>
            <person name="Neiman D."/>
            <person name="Pearson M."/>
            <person name="Roberts A."/>
            <person name="Saif S."/>
            <person name="Shea T."/>
            <person name="Shenoy N."/>
            <person name="Sisk P."/>
            <person name="Stolte C."/>
            <person name="Sykes S."/>
            <person name="White J."/>
            <person name="Yandava C."/>
            <person name="Burger G."/>
            <person name="Gray M.W."/>
            <person name="Holland P.W.H."/>
            <person name="King N."/>
            <person name="Lang F.B.F."/>
            <person name="Roger A.J."/>
            <person name="Ruiz-Trillo I."/>
            <person name="Haas B."/>
            <person name="Nusbaum C."/>
            <person name="Birren B."/>
        </authorList>
    </citation>
    <scope>NUCLEOTIDE SEQUENCE [LARGE SCALE GENOMIC DNA]</scope>
    <source>
        <strain evidence="26 27">JP610</strain>
    </source>
</reference>
<dbReference type="Gene3D" id="3.90.1200.10">
    <property type="match status" value="1"/>
</dbReference>
<dbReference type="SUPFAM" id="SSF56645">
    <property type="entry name" value="Acyl-CoA dehydrogenase NM domain-like"/>
    <property type="match status" value="1"/>
</dbReference>
<dbReference type="Gene3D" id="3.40.50.1000">
    <property type="entry name" value="HAD superfamily/HAD-like"/>
    <property type="match status" value="1"/>
</dbReference>
<dbReference type="InterPro" id="IPR013786">
    <property type="entry name" value="AcylCoA_DH/ox_N"/>
</dbReference>
<evidence type="ECO:0000256" key="19">
    <source>
        <dbReference type="ARBA" id="ARBA00048399"/>
    </source>
</evidence>
<dbReference type="NCBIfam" id="TIGR02247">
    <property type="entry name" value="HAD-1A3-hyp"/>
    <property type="match status" value="1"/>
</dbReference>
<comment type="catalytic activity">
    <reaction evidence="15">
        <text>a 2,3-saturated acyl-CoA + oxidized [electron-transfer flavoprotein] + H(+) = a (2E)-enoyl-CoA + reduced [electron-transfer flavoprotein]</text>
        <dbReference type="Rhea" id="RHEA:44704"/>
        <dbReference type="Rhea" id="RHEA-COMP:10685"/>
        <dbReference type="Rhea" id="RHEA-COMP:10686"/>
        <dbReference type="ChEBI" id="CHEBI:15378"/>
        <dbReference type="ChEBI" id="CHEBI:57692"/>
        <dbReference type="ChEBI" id="CHEBI:58307"/>
        <dbReference type="ChEBI" id="CHEBI:58856"/>
        <dbReference type="ChEBI" id="CHEBI:65111"/>
    </reaction>
    <physiologicalReaction direction="left-to-right" evidence="15">
        <dbReference type="Rhea" id="RHEA:44705"/>
    </physiologicalReaction>
</comment>
<dbReference type="Proteomes" id="UP000054560">
    <property type="component" value="Unassembled WGS sequence"/>
</dbReference>
<dbReference type="InterPro" id="IPR037069">
    <property type="entry name" value="AcylCoA_DH/ox_N_sf"/>
</dbReference>
<dbReference type="NCBIfam" id="TIGR01509">
    <property type="entry name" value="HAD-SF-IA-v3"/>
    <property type="match status" value="1"/>
</dbReference>
<evidence type="ECO:0000256" key="21">
    <source>
        <dbReference type="SAM" id="MobiDB-lite"/>
    </source>
</evidence>
<dbReference type="InterPro" id="IPR006439">
    <property type="entry name" value="HAD-SF_hydro_IA"/>
</dbReference>
<evidence type="ECO:0000256" key="6">
    <source>
        <dbReference type="ARBA" id="ARBA00022630"/>
    </source>
</evidence>
<dbReference type="InterPro" id="IPR006091">
    <property type="entry name" value="Acyl-CoA_Oxase/DH_mid-dom"/>
</dbReference>
<feature type="domain" description="Acyl-CoA dehydrogenase/oxidase C-terminal" evidence="22">
    <location>
        <begin position="907"/>
        <end position="1056"/>
    </location>
</feature>
<dbReference type="Pfam" id="PF02771">
    <property type="entry name" value="Acyl-CoA_dh_N"/>
    <property type="match status" value="1"/>
</dbReference>
<protein>
    <recommendedName>
        <fullName evidence="13">Acyl-CoA dehydrogenase family member 11</fullName>
    </recommendedName>
</protein>
<evidence type="ECO:0000256" key="15">
    <source>
        <dbReference type="ARBA" id="ARBA00047443"/>
    </source>
</evidence>
<dbReference type="PANTHER" id="PTHR48083">
    <property type="entry name" value="MEDIUM-CHAIN SPECIFIC ACYL-COA DEHYDROGENASE, MITOCHONDRIAL-RELATED"/>
    <property type="match status" value="1"/>
</dbReference>
<keyword evidence="9" id="KW-0560">Oxidoreductase</keyword>
<dbReference type="Pfam" id="PF00702">
    <property type="entry name" value="Hydrolase"/>
    <property type="match status" value="1"/>
</dbReference>
<sequence>MISQRFGIEAKAFSQLALARTSTRFQPTSVLARNGVIGRYYSTGEKKGIKAVAFDLGGVVLQSPMKAIRKYEEVLGYPANTVNKIIAGTGSKGSFQQLERGELTLKEFYPKFEAESKQAGFPLDAAKLLKDIHSYVYNASPAMLEAIDCIRAEGIKTAAVTNNWRIGNGKDEIQSDVTKRMDCVVESVVEGVNKPDPAIFKIACDRLEVDPSQTVFLDDIGKNLSAAKKLGMTTLLVKEVEPALAELEKVLGFPLTGYVKGTRAAIGAQKLNEDNLRSYLKDTLKISADKMNVRKFSHGQSNPTFYIGTESGEFVLRKKPPGKLLKGAHAIEREYQIMTALRKKGVPLPETLGLCEDDSVIGTPFYMMRYVPGRVFVDPALPGMSPKDRKEIYESMNDALVSMHSAGVDLEGIEGFAKKTDEFFARQIKTWTNQSVGAIQATQGKMDQIADMTYLIDWLPKNIPEQTQTAVVHGDFRLDNMIYHPTENKVMGILDWELSTLGDPMSDVSYSGLMYHLVENPIMKGLGHAALPEGVPTEMEFVERYCQKMGLDVDAVKSNWDFYTAFGFFRLSSICQGVYARGLMGQASSTNSNKFNDVATQLAAVARSAADRADANSASRHHSEYAQAMPQTSRGYHTSARPLGTVRRRQYSTAGGEVFGLSERAAKIKEDVIDFINTEVIPLEPLFNEHQFDEKRQWTPVPEMEVLKQKAKAKGLWNLFLPLESDPEGQYGAGMTNLEYAHLCEEMGKCMWAPEAFNCSAPDTGNMEVLTRYGKPEHKEQWLKPLLNGDIRSCFAMTEPEVASSDATNIQTSIKRDGDDYIINGRKHWTSGAMDPRCKISILMGKTDFSADTHSQQSMILVPMDTPGIKIIRPLRVLGFLDAPHGHAEIEFNDVRVPASNILLGEGRGFEIAQGRLGPGRIHHCMRMIGYAERSLELMCKRVTERTAFGKPLAAQGTILADIANSRCEIDQARLLTLQAAHKMDTVGNKAAKREIAMIKIVAPTMAQTVIDRCMQAHGGIGLTPDYPMAQLFMASRTLRYADGPDEVHRMSLGKQELKKYAAKRT</sequence>
<comment type="similarity">
    <text evidence="5">Belongs to the acyl-CoA dehydrogenase family.</text>
</comment>
<evidence type="ECO:0000256" key="17">
    <source>
        <dbReference type="ARBA" id="ARBA00048086"/>
    </source>
</evidence>
<dbReference type="GeneID" id="25907075"/>
<evidence type="ECO:0000256" key="2">
    <source>
        <dbReference type="ARBA" id="ARBA00004275"/>
    </source>
</evidence>
<comment type="catalytic activity">
    <reaction evidence="17">
        <text>tetracosanoyl-CoA + oxidized [electron-transfer flavoprotein] + H(+) = (2E)-tetracosenoyl-CoA + reduced [electron-transfer flavoprotein]</text>
        <dbReference type="Rhea" id="RHEA:47232"/>
        <dbReference type="Rhea" id="RHEA-COMP:10685"/>
        <dbReference type="Rhea" id="RHEA-COMP:10686"/>
        <dbReference type="ChEBI" id="CHEBI:15378"/>
        <dbReference type="ChEBI" id="CHEBI:57692"/>
        <dbReference type="ChEBI" id="CHEBI:58307"/>
        <dbReference type="ChEBI" id="CHEBI:65052"/>
        <dbReference type="ChEBI" id="CHEBI:74693"/>
    </reaction>
    <physiologicalReaction direction="left-to-right" evidence="17">
        <dbReference type="Rhea" id="RHEA:47233"/>
    </physiologicalReaction>
</comment>
<feature type="domain" description="Acyl-CoA oxidase/dehydrogenase middle" evidence="24">
    <location>
        <begin position="794"/>
        <end position="895"/>
    </location>
</feature>
<comment type="function">
    <text evidence="14">Acyl-CoA dehydrogenase, that exhibits maximal activity towards saturated C22-CoA. Probably participates in beta-oxydation and energy production but could also play a role in the metabolism of specific fatty acids to control fatty acids composition of cellular lipids in brain.</text>
</comment>
<feature type="domain" description="Acyl-CoA dehydrogenase/oxidase N-terminal" evidence="25">
    <location>
        <begin position="663"/>
        <end position="790"/>
    </location>
</feature>
<evidence type="ECO:0000256" key="8">
    <source>
        <dbReference type="ARBA" id="ARBA00022990"/>
    </source>
</evidence>
<dbReference type="InterPro" id="IPR011009">
    <property type="entry name" value="Kinase-like_dom_sf"/>
</dbReference>
<evidence type="ECO:0000256" key="4">
    <source>
        <dbReference type="ARBA" id="ARBA00005005"/>
    </source>
</evidence>
<evidence type="ECO:0000313" key="26">
    <source>
        <dbReference type="EMBL" id="KNC81091.1"/>
    </source>
</evidence>
<dbReference type="InterPro" id="IPR002575">
    <property type="entry name" value="Aminoglycoside_PTrfase"/>
</dbReference>
<evidence type="ECO:0000313" key="27">
    <source>
        <dbReference type="Proteomes" id="UP000054560"/>
    </source>
</evidence>
<dbReference type="InterPro" id="IPR009100">
    <property type="entry name" value="AcylCoA_DH/oxidase_NM_dom_sf"/>
</dbReference>
<dbReference type="SUPFAM" id="SSF47203">
    <property type="entry name" value="Acyl-CoA dehydrogenase C-terminal domain-like"/>
    <property type="match status" value="1"/>
</dbReference>
<proteinExistence type="inferred from homology"/>
<keyword evidence="6" id="KW-0285">Flavoprotein</keyword>
<dbReference type="Gene3D" id="1.10.540.10">
    <property type="entry name" value="Acyl-CoA dehydrogenase/oxidase, N-terminal domain"/>
    <property type="match status" value="1"/>
</dbReference>
<gene>
    <name evidence="26" type="ORF">SARC_06571</name>
</gene>
<evidence type="ECO:0000256" key="18">
    <source>
        <dbReference type="ARBA" id="ARBA00048395"/>
    </source>
</evidence>
<dbReference type="InterPro" id="IPR036250">
    <property type="entry name" value="AcylCo_DH-like_C"/>
</dbReference>
<evidence type="ECO:0000256" key="14">
    <source>
        <dbReference type="ARBA" id="ARBA00046026"/>
    </source>
</evidence>
<comment type="catalytic activity">
    <reaction evidence="20">
        <text>eicosanoyl-CoA + oxidized [electron-transfer flavoprotein] + H(+) = (2E)-eicosenoyl-CoA + reduced [electron-transfer flavoprotein]</text>
        <dbReference type="Rhea" id="RHEA:47236"/>
        <dbReference type="Rhea" id="RHEA-COMP:10685"/>
        <dbReference type="Rhea" id="RHEA-COMP:10686"/>
        <dbReference type="ChEBI" id="CHEBI:15378"/>
        <dbReference type="ChEBI" id="CHEBI:57380"/>
        <dbReference type="ChEBI" id="CHEBI:57692"/>
        <dbReference type="ChEBI" id="CHEBI:58307"/>
        <dbReference type="ChEBI" id="CHEBI:74691"/>
    </reaction>
    <physiologicalReaction direction="left-to-right" evidence="20">
        <dbReference type="Rhea" id="RHEA:47237"/>
    </physiologicalReaction>
</comment>
<comment type="catalytic activity">
    <reaction evidence="18">
        <text>tricosanoyl-CoA + oxidized [electron-transfer flavoprotein] + H(+) = (2E)-tricosenoyl-CoA + reduced [electron-transfer flavoprotein]</text>
        <dbReference type="Rhea" id="RHEA:48220"/>
        <dbReference type="Rhea" id="RHEA-COMP:10685"/>
        <dbReference type="Rhea" id="RHEA-COMP:10686"/>
        <dbReference type="ChEBI" id="CHEBI:15378"/>
        <dbReference type="ChEBI" id="CHEBI:57692"/>
        <dbReference type="ChEBI" id="CHEBI:58307"/>
        <dbReference type="ChEBI" id="CHEBI:90118"/>
        <dbReference type="ChEBI" id="CHEBI:90119"/>
    </reaction>
    <physiologicalReaction direction="left-to-right" evidence="18">
        <dbReference type="Rhea" id="RHEA:48221"/>
    </physiologicalReaction>
</comment>
<dbReference type="CDD" id="cd02603">
    <property type="entry name" value="HAD_sEH-N_like"/>
    <property type="match status" value="1"/>
</dbReference>
<keyword evidence="8" id="KW-0007">Acetylation</keyword>
<evidence type="ECO:0000256" key="16">
    <source>
        <dbReference type="ARBA" id="ARBA00048020"/>
    </source>
</evidence>
<evidence type="ECO:0000256" key="3">
    <source>
        <dbReference type="ARBA" id="ARBA00004325"/>
    </source>
</evidence>
<dbReference type="GO" id="GO:0031966">
    <property type="term" value="C:mitochondrial membrane"/>
    <property type="evidence" value="ECO:0007669"/>
    <property type="project" value="UniProtKB-SubCell"/>
</dbReference>
<keyword evidence="12" id="KW-0576">Peroxisome</keyword>
<evidence type="ECO:0000259" key="23">
    <source>
        <dbReference type="Pfam" id="PF01636"/>
    </source>
</evidence>
<comment type="pathway">
    <text evidence="4">Lipid metabolism; fatty acid beta-oxidation.</text>
</comment>
<dbReference type="Gene3D" id="1.10.150.240">
    <property type="entry name" value="Putative phosphatase, domain 2"/>
    <property type="match status" value="1"/>
</dbReference>
<dbReference type="GO" id="GO:0003995">
    <property type="term" value="F:acyl-CoA dehydrogenase activity"/>
    <property type="evidence" value="ECO:0007669"/>
    <property type="project" value="TreeGrafter"/>
</dbReference>
<dbReference type="FunFam" id="2.40.110.10:FF:000002">
    <property type="entry name" value="Acyl-CoA dehydrogenase fadE12"/>
    <property type="match status" value="1"/>
</dbReference>
<dbReference type="Gene3D" id="2.40.110.10">
    <property type="entry name" value="Butyryl-CoA Dehydrogenase, subunit A, domain 2"/>
    <property type="match status" value="1"/>
</dbReference>
<dbReference type="InterPro" id="IPR023198">
    <property type="entry name" value="PGP-like_dom2"/>
</dbReference>
<dbReference type="GO" id="GO:0050660">
    <property type="term" value="F:flavin adenine dinucleotide binding"/>
    <property type="evidence" value="ECO:0007669"/>
    <property type="project" value="InterPro"/>
</dbReference>
<dbReference type="Pfam" id="PF00441">
    <property type="entry name" value="Acyl-CoA_dh_1"/>
    <property type="match status" value="1"/>
</dbReference>
<evidence type="ECO:0000256" key="10">
    <source>
        <dbReference type="ARBA" id="ARBA00023098"/>
    </source>
</evidence>
<evidence type="ECO:0000256" key="11">
    <source>
        <dbReference type="ARBA" id="ARBA00023136"/>
    </source>
</evidence>
<dbReference type="GO" id="GO:0005777">
    <property type="term" value="C:peroxisome"/>
    <property type="evidence" value="ECO:0007669"/>
    <property type="project" value="UniProtKB-SubCell"/>
</dbReference>
<comment type="subcellular location">
    <subcellularLocation>
        <location evidence="3">Mitochondrion membrane</location>
    </subcellularLocation>
    <subcellularLocation>
        <location evidence="2">Peroxisome</location>
    </subcellularLocation>
</comment>
<dbReference type="SFLD" id="SFLDG01129">
    <property type="entry name" value="C1.5:_HAD__Beta-PGM__Phosphata"/>
    <property type="match status" value="1"/>
</dbReference>
<dbReference type="Gene3D" id="1.20.140.10">
    <property type="entry name" value="Butyryl-CoA Dehydrogenase, subunit A, domain 3"/>
    <property type="match status" value="1"/>
</dbReference>
<name>A0A0L0FX26_9EUKA</name>
<dbReference type="InterPro" id="IPR046373">
    <property type="entry name" value="Acyl-CoA_Oxase/DH_mid-dom_sf"/>
</dbReference>
<evidence type="ECO:0000256" key="1">
    <source>
        <dbReference type="ARBA" id="ARBA00001974"/>
    </source>
</evidence>
<comment type="cofactor">
    <cofactor evidence="1">
        <name>FAD</name>
        <dbReference type="ChEBI" id="CHEBI:57692"/>
    </cofactor>
</comment>
<dbReference type="AlphaFoldDB" id="A0A0L0FX26"/>
<dbReference type="SUPFAM" id="SSF56112">
    <property type="entry name" value="Protein kinase-like (PK-like)"/>
    <property type="match status" value="1"/>
</dbReference>
<dbReference type="FunFam" id="1.20.140.10:FF:000018">
    <property type="entry name" value="Acyl-CoA dehydrogenase family member 10"/>
    <property type="match status" value="1"/>
</dbReference>
<dbReference type="InterPro" id="IPR009075">
    <property type="entry name" value="AcylCo_DH/oxidase_C"/>
</dbReference>
<dbReference type="Pfam" id="PF01636">
    <property type="entry name" value="APH"/>
    <property type="match status" value="1"/>
</dbReference>
<dbReference type="InterPro" id="IPR023214">
    <property type="entry name" value="HAD_sf"/>
</dbReference>
<comment type="catalytic activity">
    <reaction evidence="16">
        <text>docosanoyl-CoA + oxidized [electron-transfer flavoprotein] + H(+) = (2E)-docosenoyl-CoA + reduced [electron-transfer flavoprotein]</text>
        <dbReference type="Rhea" id="RHEA:47228"/>
        <dbReference type="Rhea" id="RHEA-COMP:10685"/>
        <dbReference type="Rhea" id="RHEA-COMP:10686"/>
        <dbReference type="ChEBI" id="CHEBI:15378"/>
        <dbReference type="ChEBI" id="CHEBI:57692"/>
        <dbReference type="ChEBI" id="CHEBI:58307"/>
        <dbReference type="ChEBI" id="CHEBI:65059"/>
        <dbReference type="ChEBI" id="CHEBI:74692"/>
    </reaction>
    <physiologicalReaction direction="left-to-right" evidence="16">
        <dbReference type="Rhea" id="RHEA:47229"/>
    </physiologicalReaction>
</comment>
<keyword evidence="11" id="KW-0472">Membrane</keyword>
<dbReference type="RefSeq" id="XP_014154993.1">
    <property type="nucleotide sequence ID" value="XM_014299518.1"/>
</dbReference>
<dbReference type="InterPro" id="IPR011945">
    <property type="entry name" value="HAD-SF_ppase_IA/epoxid_hydro_N"/>
</dbReference>
<evidence type="ECO:0000256" key="12">
    <source>
        <dbReference type="ARBA" id="ARBA00023140"/>
    </source>
</evidence>
<accession>A0A0L0FX26</accession>
<dbReference type="PANTHER" id="PTHR48083:SF35">
    <property type="entry name" value="ACYL-COA DEHYDROGENASE FAMILY MEMBER 10"/>
    <property type="match status" value="1"/>
</dbReference>
<dbReference type="SUPFAM" id="SSF56784">
    <property type="entry name" value="HAD-like"/>
    <property type="match status" value="1"/>
</dbReference>
<dbReference type="CDD" id="cd05154">
    <property type="entry name" value="ACAD10_11_N-like"/>
    <property type="match status" value="1"/>
</dbReference>
<dbReference type="OrthoDB" id="434771at2759"/>
<dbReference type="SFLD" id="SFLDS00003">
    <property type="entry name" value="Haloacid_Dehalogenase"/>
    <property type="match status" value="1"/>
</dbReference>
<evidence type="ECO:0000256" key="9">
    <source>
        <dbReference type="ARBA" id="ARBA00023002"/>
    </source>
</evidence>
<dbReference type="InterPro" id="IPR041726">
    <property type="entry name" value="ACAD10_11_N"/>
</dbReference>
<dbReference type="InterPro" id="IPR050741">
    <property type="entry name" value="Acyl-CoA_dehydrogenase"/>
</dbReference>
<evidence type="ECO:0000259" key="25">
    <source>
        <dbReference type="Pfam" id="PF02771"/>
    </source>
</evidence>
<dbReference type="PRINTS" id="PR00413">
    <property type="entry name" value="HADHALOGNASE"/>
</dbReference>
<evidence type="ECO:0000259" key="22">
    <source>
        <dbReference type="Pfam" id="PF00441"/>
    </source>
</evidence>
<comment type="catalytic activity">
    <reaction evidence="19">
        <text>hexacosanoyl-CoA + oxidized [electron-transfer flavoprotein] + H(+) = (2E)-hexacosenoyl-CoA + reduced [electron-transfer flavoprotein]</text>
        <dbReference type="Rhea" id="RHEA:48216"/>
        <dbReference type="Rhea" id="RHEA-COMP:10685"/>
        <dbReference type="Rhea" id="RHEA-COMP:10686"/>
        <dbReference type="ChEBI" id="CHEBI:15378"/>
        <dbReference type="ChEBI" id="CHEBI:57692"/>
        <dbReference type="ChEBI" id="CHEBI:58307"/>
        <dbReference type="ChEBI" id="CHEBI:64868"/>
        <dbReference type="ChEBI" id="CHEBI:74281"/>
    </reaction>
    <physiologicalReaction direction="left-to-right" evidence="19">
        <dbReference type="Rhea" id="RHEA:48217"/>
    </physiologicalReaction>
</comment>
<evidence type="ECO:0000259" key="24">
    <source>
        <dbReference type="Pfam" id="PF02770"/>
    </source>
</evidence>
<keyword evidence="7" id="KW-0274">FAD</keyword>
<feature type="region of interest" description="Disordered" evidence="21">
    <location>
        <begin position="613"/>
        <end position="642"/>
    </location>
</feature>